<sequence>MYQHSTTFNCSIIFAQLIAQTQTLFSKTMAFGYGDLAVSSFRSGMGPQMITADTAREFVDSAGQPAAHFQQRGADGAPG</sequence>
<comment type="caution">
    <text evidence="1">The sequence shown here is derived from an EMBL/GenBank/DDBJ whole genome shotgun (WGS) entry which is preliminary data.</text>
</comment>
<protein>
    <submittedName>
        <fullName evidence="1">Uncharacterized protein</fullName>
    </submittedName>
</protein>
<keyword evidence="2" id="KW-1185">Reference proteome</keyword>
<evidence type="ECO:0000313" key="2">
    <source>
        <dbReference type="Proteomes" id="UP001190700"/>
    </source>
</evidence>
<evidence type="ECO:0000313" key="1">
    <source>
        <dbReference type="EMBL" id="KAK3288065.1"/>
    </source>
</evidence>
<gene>
    <name evidence="1" type="ORF">CYMTET_4459</name>
</gene>
<reference evidence="1 2" key="1">
    <citation type="journal article" date="2015" name="Genome Biol. Evol.">
        <title>Comparative Genomics of a Bacterivorous Green Alga Reveals Evolutionary Causalities and Consequences of Phago-Mixotrophic Mode of Nutrition.</title>
        <authorList>
            <person name="Burns J.A."/>
            <person name="Paasch A."/>
            <person name="Narechania A."/>
            <person name="Kim E."/>
        </authorList>
    </citation>
    <scope>NUCLEOTIDE SEQUENCE [LARGE SCALE GENOMIC DNA]</scope>
    <source>
        <strain evidence="1 2">PLY_AMNH</strain>
    </source>
</reference>
<accession>A0AAE0LKD8</accession>
<dbReference type="EMBL" id="LGRX02000625">
    <property type="protein sequence ID" value="KAK3288065.1"/>
    <property type="molecule type" value="Genomic_DNA"/>
</dbReference>
<dbReference type="AlphaFoldDB" id="A0AAE0LKD8"/>
<dbReference type="Proteomes" id="UP001190700">
    <property type="component" value="Unassembled WGS sequence"/>
</dbReference>
<proteinExistence type="predicted"/>
<organism evidence="1 2">
    <name type="scientific">Cymbomonas tetramitiformis</name>
    <dbReference type="NCBI Taxonomy" id="36881"/>
    <lineage>
        <taxon>Eukaryota</taxon>
        <taxon>Viridiplantae</taxon>
        <taxon>Chlorophyta</taxon>
        <taxon>Pyramimonadophyceae</taxon>
        <taxon>Pyramimonadales</taxon>
        <taxon>Pyramimonadaceae</taxon>
        <taxon>Cymbomonas</taxon>
    </lineage>
</organism>
<name>A0AAE0LKD8_9CHLO</name>